<evidence type="ECO:0000313" key="1">
    <source>
        <dbReference type="EMBL" id="JAD43182.1"/>
    </source>
</evidence>
<proteinExistence type="predicted"/>
<dbReference type="EMBL" id="GBRH01254713">
    <property type="protein sequence ID" value="JAD43182.1"/>
    <property type="molecule type" value="Transcribed_RNA"/>
</dbReference>
<name>A0A0A9A815_ARUDO</name>
<reference evidence="1" key="1">
    <citation type="submission" date="2014-09" db="EMBL/GenBank/DDBJ databases">
        <authorList>
            <person name="Magalhaes I.L.F."/>
            <person name="Oliveira U."/>
            <person name="Santos F.R."/>
            <person name="Vidigal T.H.D.A."/>
            <person name="Brescovit A.D."/>
            <person name="Santos A.J."/>
        </authorList>
    </citation>
    <scope>NUCLEOTIDE SEQUENCE</scope>
    <source>
        <tissue evidence="1">Shoot tissue taken approximately 20 cm above the soil surface</tissue>
    </source>
</reference>
<protein>
    <submittedName>
        <fullName evidence="1">Uncharacterized protein</fullName>
    </submittedName>
</protein>
<sequence length="34" mass="4025">MLCSLTGYFSKLTSMLFFFHNVFPPSQNVRRNKI</sequence>
<accession>A0A0A9A815</accession>
<reference evidence="1" key="2">
    <citation type="journal article" date="2015" name="Data Brief">
        <title>Shoot transcriptome of the giant reed, Arundo donax.</title>
        <authorList>
            <person name="Barrero R.A."/>
            <person name="Guerrero F.D."/>
            <person name="Moolhuijzen P."/>
            <person name="Goolsby J.A."/>
            <person name="Tidwell J."/>
            <person name="Bellgard S.E."/>
            <person name="Bellgard M.I."/>
        </authorList>
    </citation>
    <scope>NUCLEOTIDE SEQUENCE</scope>
    <source>
        <tissue evidence="1">Shoot tissue taken approximately 20 cm above the soil surface</tissue>
    </source>
</reference>
<dbReference type="AlphaFoldDB" id="A0A0A9A815"/>
<organism evidence="1">
    <name type="scientific">Arundo donax</name>
    <name type="common">Giant reed</name>
    <name type="synonym">Donax arundinaceus</name>
    <dbReference type="NCBI Taxonomy" id="35708"/>
    <lineage>
        <taxon>Eukaryota</taxon>
        <taxon>Viridiplantae</taxon>
        <taxon>Streptophyta</taxon>
        <taxon>Embryophyta</taxon>
        <taxon>Tracheophyta</taxon>
        <taxon>Spermatophyta</taxon>
        <taxon>Magnoliopsida</taxon>
        <taxon>Liliopsida</taxon>
        <taxon>Poales</taxon>
        <taxon>Poaceae</taxon>
        <taxon>PACMAD clade</taxon>
        <taxon>Arundinoideae</taxon>
        <taxon>Arundineae</taxon>
        <taxon>Arundo</taxon>
    </lineage>
</organism>